<dbReference type="SUPFAM" id="SSF56112">
    <property type="entry name" value="Protein kinase-like (PK-like)"/>
    <property type="match status" value="1"/>
</dbReference>
<dbReference type="SUPFAM" id="SSF81901">
    <property type="entry name" value="HCP-like"/>
    <property type="match status" value="7"/>
</dbReference>
<dbReference type="KEGG" id="tva:4769328"/>
<dbReference type="InterPro" id="IPR011009">
    <property type="entry name" value="Kinase-like_dom_sf"/>
</dbReference>
<feature type="domain" description="Protein kinase" evidence="3">
    <location>
        <begin position="1"/>
        <end position="233"/>
    </location>
</feature>
<feature type="compositionally biased region" description="Acidic residues" evidence="2">
    <location>
        <begin position="871"/>
        <end position="886"/>
    </location>
</feature>
<dbReference type="InterPro" id="IPR000719">
    <property type="entry name" value="Prot_kinase_dom"/>
</dbReference>
<feature type="region of interest" description="Disordered" evidence="2">
    <location>
        <begin position="863"/>
        <end position="886"/>
    </location>
</feature>
<dbReference type="PROSITE" id="PS50011">
    <property type="entry name" value="PROTEIN_KINASE_DOM"/>
    <property type="match status" value="1"/>
</dbReference>
<dbReference type="VEuPathDB" id="TrichDB:TVAG_379570"/>
<evidence type="ECO:0000313" key="4">
    <source>
        <dbReference type="EMBL" id="EAY11375.1"/>
    </source>
</evidence>
<evidence type="ECO:0000313" key="5">
    <source>
        <dbReference type="Proteomes" id="UP000001542"/>
    </source>
</evidence>
<dbReference type="Pfam" id="PF08238">
    <property type="entry name" value="Sel1"/>
    <property type="match status" value="27"/>
</dbReference>
<dbReference type="Proteomes" id="UP000001542">
    <property type="component" value="Unassembled WGS sequence"/>
</dbReference>
<dbReference type="Gene3D" id="1.25.40.10">
    <property type="entry name" value="Tetratricopeptide repeat domain"/>
    <property type="match status" value="9"/>
</dbReference>
<feature type="compositionally biased region" description="Acidic residues" evidence="2">
    <location>
        <begin position="1365"/>
        <end position="1388"/>
    </location>
</feature>
<dbReference type="Gene3D" id="1.10.510.10">
    <property type="entry name" value="Transferase(Phosphotransferase) domain 1"/>
    <property type="match status" value="1"/>
</dbReference>
<dbReference type="InterPro" id="IPR050767">
    <property type="entry name" value="Sel1_AlgK"/>
</dbReference>
<dbReference type="OrthoDB" id="272077at2759"/>
<dbReference type="RefSeq" id="XP_001323598.1">
    <property type="nucleotide sequence ID" value="XM_001323563.1"/>
</dbReference>
<organism evidence="4 5">
    <name type="scientific">Trichomonas vaginalis (strain ATCC PRA-98 / G3)</name>
    <dbReference type="NCBI Taxonomy" id="412133"/>
    <lineage>
        <taxon>Eukaryota</taxon>
        <taxon>Metamonada</taxon>
        <taxon>Parabasalia</taxon>
        <taxon>Trichomonadida</taxon>
        <taxon>Trichomonadidae</taxon>
        <taxon>Trichomonas</taxon>
    </lineage>
</organism>
<dbReference type="STRING" id="5722.A2E7I2"/>
<name>A2E7I2_TRIV3</name>
<dbReference type="VEuPathDB" id="TrichDB:TVAGG3_0339660"/>
<dbReference type="GO" id="GO:0004672">
    <property type="term" value="F:protein kinase activity"/>
    <property type="evidence" value="ECO:0007669"/>
    <property type="project" value="InterPro"/>
</dbReference>
<dbReference type="CDD" id="cd00180">
    <property type="entry name" value="PKc"/>
    <property type="match status" value="1"/>
</dbReference>
<protein>
    <submittedName>
        <fullName evidence="4">CAMK family protein kinase</fullName>
    </submittedName>
</protein>
<dbReference type="InterPro" id="IPR011990">
    <property type="entry name" value="TPR-like_helical_dom_sf"/>
</dbReference>
<keyword evidence="5" id="KW-1185">Reference proteome</keyword>
<proteinExistence type="inferred from homology"/>
<reference evidence="4" key="1">
    <citation type="submission" date="2006-10" db="EMBL/GenBank/DDBJ databases">
        <authorList>
            <person name="Amadeo P."/>
            <person name="Zhao Q."/>
            <person name="Wortman J."/>
            <person name="Fraser-Liggett C."/>
            <person name="Carlton J."/>
        </authorList>
    </citation>
    <scope>NUCLEOTIDE SEQUENCE</scope>
    <source>
        <strain evidence="4">G3</strain>
    </source>
</reference>
<gene>
    <name evidence="4" type="ORF">TVAG_379570</name>
</gene>
<evidence type="ECO:0000259" key="3">
    <source>
        <dbReference type="PROSITE" id="PS50011"/>
    </source>
</evidence>
<reference evidence="4" key="2">
    <citation type="journal article" date="2007" name="Science">
        <title>Draft genome sequence of the sexually transmitted pathogen Trichomonas vaginalis.</title>
        <authorList>
            <person name="Carlton J.M."/>
            <person name="Hirt R.P."/>
            <person name="Silva J.C."/>
            <person name="Delcher A.L."/>
            <person name="Schatz M."/>
            <person name="Zhao Q."/>
            <person name="Wortman J.R."/>
            <person name="Bidwell S.L."/>
            <person name="Alsmark U.C.M."/>
            <person name="Besteiro S."/>
            <person name="Sicheritz-Ponten T."/>
            <person name="Noel C.J."/>
            <person name="Dacks J.B."/>
            <person name="Foster P.G."/>
            <person name="Simillion C."/>
            <person name="Van de Peer Y."/>
            <person name="Miranda-Saavedra D."/>
            <person name="Barton G.J."/>
            <person name="Westrop G.D."/>
            <person name="Mueller S."/>
            <person name="Dessi D."/>
            <person name="Fiori P.L."/>
            <person name="Ren Q."/>
            <person name="Paulsen I."/>
            <person name="Zhang H."/>
            <person name="Bastida-Corcuera F.D."/>
            <person name="Simoes-Barbosa A."/>
            <person name="Brown M.T."/>
            <person name="Hayes R.D."/>
            <person name="Mukherjee M."/>
            <person name="Okumura C.Y."/>
            <person name="Schneider R."/>
            <person name="Smith A.J."/>
            <person name="Vanacova S."/>
            <person name="Villalvazo M."/>
            <person name="Haas B.J."/>
            <person name="Pertea M."/>
            <person name="Feldblyum T.V."/>
            <person name="Utterback T.R."/>
            <person name="Shu C.L."/>
            <person name="Osoegawa K."/>
            <person name="de Jong P.J."/>
            <person name="Hrdy I."/>
            <person name="Horvathova L."/>
            <person name="Zubacova Z."/>
            <person name="Dolezal P."/>
            <person name="Malik S.B."/>
            <person name="Logsdon J.M. Jr."/>
            <person name="Henze K."/>
            <person name="Gupta A."/>
            <person name="Wang C.C."/>
            <person name="Dunne R.L."/>
            <person name="Upcroft J.A."/>
            <person name="Upcroft P."/>
            <person name="White O."/>
            <person name="Salzberg S.L."/>
            <person name="Tang P."/>
            <person name="Chiu C.-H."/>
            <person name="Lee Y.-S."/>
            <person name="Embley T.M."/>
            <person name="Coombs G.H."/>
            <person name="Mottram J.C."/>
            <person name="Tachezy J."/>
            <person name="Fraser-Liggett C.M."/>
            <person name="Johnson P.J."/>
        </authorList>
    </citation>
    <scope>NUCLEOTIDE SEQUENCE [LARGE SCALE GENOMIC DNA]</scope>
    <source>
        <strain evidence="4">G3</strain>
    </source>
</reference>
<dbReference type="PANTHER" id="PTHR11102">
    <property type="entry name" value="SEL-1-LIKE PROTEIN"/>
    <property type="match status" value="1"/>
</dbReference>
<dbReference type="EMBL" id="DS113320">
    <property type="protein sequence ID" value="EAY11375.1"/>
    <property type="molecule type" value="Genomic_DNA"/>
</dbReference>
<dbReference type="eggNOG" id="KOG1550">
    <property type="taxonomic scope" value="Eukaryota"/>
</dbReference>
<evidence type="ECO:0000256" key="2">
    <source>
        <dbReference type="SAM" id="MobiDB-lite"/>
    </source>
</evidence>
<feature type="region of interest" description="Disordered" evidence="2">
    <location>
        <begin position="1337"/>
        <end position="1388"/>
    </location>
</feature>
<keyword evidence="4" id="KW-0418">Kinase</keyword>
<dbReference type="PANTHER" id="PTHR11102:SF160">
    <property type="entry name" value="ERAD-ASSOCIATED E3 UBIQUITIN-PROTEIN LIGASE COMPONENT HRD3"/>
    <property type="match status" value="1"/>
</dbReference>
<feature type="region of interest" description="Disordered" evidence="2">
    <location>
        <begin position="1463"/>
        <end position="1490"/>
    </location>
</feature>
<dbReference type="SMART" id="SM00220">
    <property type="entry name" value="S_TKc"/>
    <property type="match status" value="1"/>
</dbReference>
<dbReference type="InParanoid" id="A2E7I2"/>
<dbReference type="InterPro" id="IPR006597">
    <property type="entry name" value="Sel1-like"/>
</dbReference>
<sequence>MQDLHEFNLNSAISLSNIKPHPRSNLRVVKDSKSDNFFVIKVFDSDFNKYPLLSDAQARVSKYNSIKFSGLQKIYQSINNEATNFTLVTPYRSLLSLKRQIKYNQLIDNTFEEKLRLIFLLISSVYALHQNNFIHGNIKPSNILFSSFNTPILADFSLSLSKSTKTGEFSAPELNYRSMLPTMQTDIYSMGMIFKKIIGATQISHDIQDIIDKMISNDPYTRPSAAYILEKFIRNGLYGAKISSEEFCHLFKPLLIPNDLKSLPVAENNVVTKKFEEMAIDEVNNCLINSFHFYMDQNEHHSFENSLNILNIVKENPYGSYNLGLILSRGVITHSNINLSYELFKKAADENINEANVQMAKLILRNQIECHSFQDVQHFLQIAAQNGCSEANYQLGILYQNGISVEKNIELAANYYRLAAQSGHREAQLQYGLMLQNGYDIQKNIKEAANIYSESAKQGNPGAMNQYALLLKEGIGVDKNIKEAAKLFKNAADKENAEAQNNFAIMLQNGQGVPKNIKMAAKYFEKSAKNGNIEAQSNYGWCLKVGAGVEKDIELSTKYFKQSADGGSAIGHNYYGLALLLGQGVHKSDKRAAHQFKLSAEMNDEFGLLNYGMALYDGIGVKQNYTIAAIYIKKSADKGNNQAQFLYANMLKDGIGVERNYSAAAIYYKLAADQGNNDAKFFYAYLLKNGLGIDKNEEEAEKYFAINLNEDDGTRFFNFNSYNAHSNKMSDIRSKYTSNKGFYKPKLDINQMLKNVDLGIDDEESKKFIKMSADQGNVNAMAIYANICNNQDEELFYLQKAAENGHMESIIKLKVLKNKLKPEEKSKLAKELSTCSSAFFKLEYKPENDEEKIEINENVNFDVKINQNPNENEEKEENNDDKETVNDEAIESFKLAADIGIAEAMYQLGRCYEEGKGVKEVDLQLASKYYKKAADLDHIEGCYKYALCCRNGLGVPKNDADALNYFKKGYEFDHDLSKLNYAEMLNEIGGKSNIALAANLFRELAYLGHAEAMYQYAIMLRDGRGVPVDLQRSSHYFLRCATINYKDSGLQYGILISEENGINFFITDVLNYFLLALKEKQTKSAKFMYGLMLVTGIGMKRDLNIGLGALSVSGHERSQLIIDFYKNKDKNRKLIAMKNLADLCCVEAMYSYAMLSLKNGNVDDYISYNKKASEVQFIPAMFEYGKTLFEGKLVEKDLQKGLNLLQFSADNSIHEAQLYLAKERDNGDKIEQDNEEAAKYYNLAMEGDLVEAYFRLGMMHLSQRLNNSDPVYGLKLLKEAMDKGDDDSAIQYAINLHSGKFIEKDLDLSKSILQKLVDEKHNEKAREVLNVLFPEPIPVEEEEHKENEEEKAEEDINNVSKVDEKDEEKDIEEDEAHFVFDDDSVGDDETIADFSQHEEDFNSLKSREIDLDIANEEEEKMALTPQPKLKTRRRKKVRKLTMIDSPPAPHILKKPRRLSDDFLSPIHHPKKLDDSQSTNTQGSLTDDDYPEELVPRARNANFLALTDQDVYKMGSQIFKLNPLERETSYYKQPSIADFFGSQVFEVRKTAAKGSADEQLKLALLLLGTIDENNAEISKENYQEAMQNLMLSSNKGNAFSIYLYNLFSGQEENIKERLIEAANHFKMLADNGDPSAMFIYGLMLRNGFGVKQNLEGAVEYFRRAAKLNHADACYNCGLMIRLGFGAKQNLSRAAYYYYLAAKQRHIYASYNLAILHSNGWGVSKNESLAAYYFGIAARGGDAAAQANLGLMLKNGIGVEKNIFGAVKYFRRSARQGNATGQNNYALILSEGWPGHDPNPEKATIFFRFAAKQGNVSAMYNYAIALLKGVGCKRNPKKAAKILALSSREGDIDSQFKLGYMLYKGERIRKDPIRGLQYLAMAARQGHILAMIMIGRALKNGDFIGQNIELSLKYFKAASILDDPVGLLNYGMSQKGGEGAEYVKKSADLGNVEAQCYYAVMLYSGKEIKRDVESAFYYIKLSADQGYSNAKRLLRIWQNEEEDSNQ</sequence>
<dbReference type="SMART" id="SM00671">
    <property type="entry name" value="SEL1"/>
    <property type="match status" value="28"/>
</dbReference>
<comment type="similarity">
    <text evidence="1">Belongs to the sel-1 family.</text>
</comment>
<dbReference type="GO" id="GO:0005524">
    <property type="term" value="F:ATP binding"/>
    <property type="evidence" value="ECO:0007669"/>
    <property type="project" value="InterPro"/>
</dbReference>
<feature type="compositionally biased region" description="Polar residues" evidence="2">
    <location>
        <begin position="1475"/>
        <end position="1484"/>
    </location>
</feature>
<evidence type="ECO:0000256" key="1">
    <source>
        <dbReference type="ARBA" id="ARBA00038101"/>
    </source>
</evidence>
<keyword evidence="4" id="KW-0808">Transferase</keyword>
<dbReference type="Pfam" id="PF00069">
    <property type="entry name" value="Pkinase"/>
    <property type="match status" value="1"/>
</dbReference>
<accession>A2E7I2</accession>